<organism evidence="5 6">
    <name type="scientific">Batrachochytrium dendrobatidis (strain JEL423)</name>
    <dbReference type="NCBI Taxonomy" id="403673"/>
    <lineage>
        <taxon>Eukaryota</taxon>
        <taxon>Fungi</taxon>
        <taxon>Fungi incertae sedis</taxon>
        <taxon>Chytridiomycota</taxon>
        <taxon>Chytridiomycota incertae sedis</taxon>
        <taxon>Chytridiomycetes</taxon>
        <taxon>Rhizophydiales</taxon>
        <taxon>Rhizophydiales incertae sedis</taxon>
        <taxon>Batrachochytrium</taxon>
    </lineage>
</organism>
<dbReference type="STRING" id="403673.A0A177WSP3"/>
<dbReference type="AlphaFoldDB" id="A0A177WSP3"/>
<dbReference type="Proteomes" id="UP000077115">
    <property type="component" value="Unassembled WGS sequence"/>
</dbReference>
<comment type="subcellular location">
    <subcellularLocation>
        <location evidence="1">Nucleus</location>
        <location evidence="1">Nucleolus</location>
    </subcellularLocation>
</comment>
<name>A0A177WSP3_BATDL</name>
<evidence type="ECO:0000256" key="1">
    <source>
        <dbReference type="ARBA" id="ARBA00004604"/>
    </source>
</evidence>
<reference evidence="5 6" key="2">
    <citation type="submission" date="2016-05" db="EMBL/GenBank/DDBJ databases">
        <title>Lineage-specific infection strategies underlie the spectrum of fungal disease in amphibians.</title>
        <authorList>
            <person name="Cuomo C.A."/>
            <person name="Farrer R.A."/>
            <person name="James T."/>
            <person name="Longcore J."/>
            <person name="Birren B."/>
        </authorList>
    </citation>
    <scope>NUCLEOTIDE SEQUENCE [LARGE SCALE GENOMIC DNA]</scope>
    <source>
        <strain evidence="5 6">JEL423</strain>
    </source>
</reference>
<dbReference type="InterPro" id="IPR014810">
    <property type="entry name" value="Fcf2_C"/>
</dbReference>
<dbReference type="VEuPathDB" id="FungiDB:BDEG_26538"/>
<gene>
    <name evidence="5" type="ORF">BDEG_26538</name>
</gene>
<dbReference type="InterPro" id="IPR039883">
    <property type="entry name" value="Fcf2/DNTTIP2"/>
</dbReference>
<evidence type="ECO:0000259" key="4">
    <source>
        <dbReference type="Pfam" id="PF08698"/>
    </source>
</evidence>
<dbReference type="GO" id="GO:0005730">
    <property type="term" value="C:nucleolus"/>
    <property type="evidence" value="ECO:0007669"/>
    <property type="project" value="UniProtKB-SubCell"/>
</dbReference>
<accession>A0A177WSP3</accession>
<dbReference type="eggNOG" id="KOG3100">
    <property type="taxonomic scope" value="Eukaryota"/>
</dbReference>
<dbReference type="GO" id="GO:0003723">
    <property type="term" value="F:RNA binding"/>
    <property type="evidence" value="ECO:0007669"/>
    <property type="project" value="TreeGrafter"/>
</dbReference>
<evidence type="ECO:0000313" key="6">
    <source>
        <dbReference type="Proteomes" id="UP000077115"/>
    </source>
</evidence>
<protein>
    <recommendedName>
        <fullName evidence="4">Fcf2 pre-rRNA processing C-terminal domain-containing protein</fullName>
    </recommendedName>
</protein>
<feature type="region of interest" description="Disordered" evidence="3">
    <location>
        <begin position="238"/>
        <end position="264"/>
    </location>
</feature>
<dbReference type="PANTHER" id="PTHR21686">
    <property type="entry name" value="DEOXYNUCLEOTIDYLTRANSFERASE TERMINAL-INTERACTING PROTEIN 2"/>
    <property type="match status" value="1"/>
</dbReference>
<feature type="compositionally biased region" description="Basic residues" evidence="3">
    <location>
        <begin position="255"/>
        <end position="264"/>
    </location>
</feature>
<dbReference type="EMBL" id="DS022309">
    <property type="protein sequence ID" value="OAJ43157.1"/>
    <property type="molecule type" value="Genomic_DNA"/>
</dbReference>
<dbReference type="Pfam" id="PF08698">
    <property type="entry name" value="Fcf2"/>
    <property type="match status" value="1"/>
</dbReference>
<dbReference type="GO" id="GO:0006396">
    <property type="term" value="P:RNA processing"/>
    <property type="evidence" value="ECO:0007669"/>
    <property type="project" value="TreeGrafter"/>
</dbReference>
<keyword evidence="2" id="KW-0539">Nucleus</keyword>
<reference evidence="5 6" key="1">
    <citation type="submission" date="2006-10" db="EMBL/GenBank/DDBJ databases">
        <title>The Genome Sequence of Batrachochytrium dendrobatidis JEL423.</title>
        <authorList>
            <consortium name="The Broad Institute Genome Sequencing Platform"/>
            <person name="Birren B."/>
            <person name="Lander E."/>
            <person name="Galagan J."/>
            <person name="Cuomo C."/>
            <person name="Devon K."/>
            <person name="Jaffe D."/>
            <person name="Butler J."/>
            <person name="Alvarez P."/>
            <person name="Gnerre S."/>
            <person name="Grabherr M."/>
            <person name="Kleber M."/>
            <person name="Mauceli E."/>
            <person name="Brockman W."/>
            <person name="Young S."/>
            <person name="LaButti K."/>
            <person name="Sykes S."/>
            <person name="DeCaprio D."/>
            <person name="Crawford M."/>
            <person name="Koehrsen M."/>
            <person name="Engels R."/>
            <person name="Montgomery P."/>
            <person name="Pearson M."/>
            <person name="Howarth C."/>
            <person name="Larson L."/>
            <person name="White J."/>
            <person name="O'Leary S."/>
            <person name="Kodira C."/>
            <person name="Zeng Q."/>
            <person name="Yandava C."/>
            <person name="Alvarado L."/>
            <person name="Longcore J."/>
            <person name="James T."/>
        </authorList>
    </citation>
    <scope>NUCLEOTIDE SEQUENCE [LARGE SCALE GENOMIC DNA]</scope>
    <source>
        <strain evidence="5 6">JEL423</strain>
    </source>
</reference>
<dbReference type="PANTHER" id="PTHR21686:SF12">
    <property type="entry name" value="DEOXYNUCLEOTIDYLTRANSFERASE TERMINAL-INTERACTING PROTEIN 2"/>
    <property type="match status" value="1"/>
</dbReference>
<proteinExistence type="predicted"/>
<evidence type="ECO:0000256" key="3">
    <source>
        <dbReference type="SAM" id="MobiDB-lite"/>
    </source>
</evidence>
<evidence type="ECO:0000256" key="2">
    <source>
        <dbReference type="ARBA" id="ARBA00023242"/>
    </source>
</evidence>
<sequence>MEPITLDDTELDALLSKATAVLESRKREALQKESEAKQLHHASIPTTPEFKPATASSIRLNAGIDLKKHQPYIVEAPGSSKYAAVKVNSQLHTLFVEKSYGSSTLGHPSKSSTVSSSAEKITIRPMDSVNPPELELSAKEKKKMEKTTAGPGWFDMVSAELTDEVKRDLHILRSRAALDPKRHYKRDNSKEFPKVFQFGTIIEGPTEFYSSRLTNKERKQTIVDELLSDAKTKAYMKRRTAEVHEKKNNFTRSKGSSHKKQRKN</sequence>
<feature type="domain" description="Fcf2 pre-rRNA processing C-terminal" evidence="4">
    <location>
        <begin position="146"/>
        <end position="239"/>
    </location>
</feature>
<dbReference type="OrthoDB" id="427886at2759"/>
<evidence type="ECO:0000313" key="5">
    <source>
        <dbReference type="EMBL" id="OAJ43157.1"/>
    </source>
</evidence>
<feature type="compositionally biased region" description="Basic and acidic residues" evidence="3">
    <location>
        <begin position="239"/>
        <end position="248"/>
    </location>
</feature>